<reference evidence="11 12" key="1">
    <citation type="submission" date="2017-06" db="EMBL/GenBank/DDBJ databases">
        <title>A platform for efficient transgenesis in Macrostomum lignano, a flatworm model organism for stem cell research.</title>
        <authorList>
            <person name="Berezikov E."/>
        </authorList>
    </citation>
    <scope>NUCLEOTIDE SEQUENCE [LARGE SCALE GENOMIC DNA]</scope>
    <source>
        <strain evidence="11">DV1</strain>
        <tissue evidence="11">Whole organism</tissue>
    </source>
</reference>
<feature type="region of interest" description="Disordered" evidence="9">
    <location>
        <begin position="36"/>
        <end position="67"/>
    </location>
</feature>
<dbReference type="FunFam" id="2.30.29.170:FF:000001">
    <property type="entry name" value="EF-hand domain containing 1"/>
    <property type="match status" value="1"/>
</dbReference>
<evidence type="ECO:0000256" key="6">
    <source>
        <dbReference type="ARBA" id="ARBA00023273"/>
    </source>
</evidence>
<evidence type="ECO:0000256" key="1">
    <source>
        <dbReference type="ARBA" id="ARBA00004430"/>
    </source>
</evidence>
<evidence type="ECO:0000256" key="3">
    <source>
        <dbReference type="ARBA" id="ARBA00022737"/>
    </source>
</evidence>
<feature type="region of interest" description="Disordered" evidence="9">
    <location>
        <begin position="707"/>
        <end position="728"/>
    </location>
</feature>
<dbReference type="PANTHER" id="PTHR12086:SF11">
    <property type="entry name" value="EF-HAND DOMAIN-CONTAINING FAMILY MEMBER C2"/>
    <property type="match status" value="1"/>
</dbReference>
<protein>
    <recommendedName>
        <fullName evidence="8">EF-hand domain-containing family member C2</fullName>
    </recommendedName>
</protein>
<keyword evidence="4" id="KW-0106">Calcium</keyword>
<sequence>MALPFLPGNSFNKNLGKDKYHKSHYFDHKNETPFLFGDNKPGIGGDPLPGQRVDPPNSKIPPGEGSRSPAWVAFDKQVLSFDAYFQESVQERREEQYRVRHCKIYFYLEDDSIQVIEARLKNSGLPQGTLVRRHRIPKPAPNDNRFFTVEDFNVGQNITFYGKTFRITGCDQFTENFLRKLGVRIGLPETQPGDPYADHRKALDESMQPLRPYERHDTLRQFLDHDRHVLRFFCCWDDTDSLYGENREMVLHYFLSDDTVEIREVVKANSGRDAAPCFLRRQPLPKNVEDLRQPGELCDRTVLNVFGEIQGGRYILDNLKTGTVKVEFYTDKDLTVGSCINVFGRKFLLCDCDEFTREYYSTKYGITEFHPVTCKKPTGGACASGDSGAPYNGFGSEEDSMANTKGLIPAPPRKNIVQLIDKDKKGLESNVLRFLARLVTDKAIDKDRRFIVNFFLSDDSILVFEPPQRNSGFQGGKFLERIKLPKPGHERFSTKAPEYYQAYDFYVGAVLEINKFKMEILDADEYAYKYMESNPDYFLVANVNRVMEKLRRAAQGHCQELQSAFAAKDPNDSKRVSYQDFRCVLDKLAKCGNFVEHELITVARFYGYHPPEEVDAIVLLGSVQAHLCKHNFELFNRLKEAAQHYDTESSGSLPSATLVTVCRTVGLPVPADLLRATLGALAESTSPDGDSCVNYCEFVDRINWRDRPLPPPPDAVAQSAKAEDSWAPGSGRQPVQFVQCCAFLSDLSGGAAC</sequence>
<evidence type="ECO:0000259" key="10">
    <source>
        <dbReference type="PROSITE" id="PS51336"/>
    </source>
</evidence>
<dbReference type="InterPro" id="IPR040193">
    <property type="entry name" value="EFHC1/EFHC2/EFHB"/>
</dbReference>
<feature type="domain" description="DM10" evidence="10">
    <location>
        <begin position="226"/>
        <end position="364"/>
    </location>
</feature>
<evidence type="ECO:0000256" key="9">
    <source>
        <dbReference type="SAM" id="MobiDB-lite"/>
    </source>
</evidence>
<evidence type="ECO:0000256" key="2">
    <source>
        <dbReference type="ARBA" id="ARBA00022490"/>
    </source>
</evidence>
<dbReference type="GO" id="GO:0010975">
    <property type="term" value="P:regulation of neuron projection development"/>
    <property type="evidence" value="ECO:0007669"/>
    <property type="project" value="TreeGrafter"/>
</dbReference>
<comment type="function">
    <text evidence="7">Microtubule inner protein (MIP) part of the dynein-decorated doublet microtubules (DMTs) in cilia axoneme, which is required for motile cilia beating.</text>
</comment>
<evidence type="ECO:0000313" key="11">
    <source>
        <dbReference type="EMBL" id="PAA57287.1"/>
    </source>
</evidence>
<dbReference type="FunFam" id="2.30.29.170:FF:000003">
    <property type="entry name" value="EF-hand domain (C-terminal) containing 1"/>
    <property type="match status" value="1"/>
</dbReference>
<evidence type="ECO:0000256" key="4">
    <source>
        <dbReference type="ARBA" id="ARBA00022837"/>
    </source>
</evidence>
<dbReference type="AlphaFoldDB" id="A0A267E8T2"/>
<accession>A0A267E8T2</accession>
<dbReference type="GO" id="GO:0005930">
    <property type="term" value="C:axoneme"/>
    <property type="evidence" value="ECO:0007669"/>
    <property type="project" value="UniProtKB-SubCell"/>
</dbReference>
<dbReference type="SMART" id="SM00676">
    <property type="entry name" value="DM10"/>
    <property type="match status" value="3"/>
</dbReference>
<dbReference type="FunFam" id="2.30.29.170:FF:000002">
    <property type="entry name" value="EF-hand domain (C-terminal) containing 1"/>
    <property type="match status" value="1"/>
</dbReference>
<dbReference type="Proteomes" id="UP000215902">
    <property type="component" value="Unassembled WGS sequence"/>
</dbReference>
<dbReference type="PANTHER" id="PTHR12086">
    <property type="entry name" value="EF-HAND DOMAIN C-TERMINAL CONTAINING PROTEIN"/>
    <property type="match status" value="1"/>
</dbReference>
<keyword evidence="6" id="KW-0966">Cell projection</keyword>
<dbReference type="PROSITE" id="PS00018">
    <property type="entry name" value="EF_HAND_1"/>
    <property type="match status" value="1"/>
</dbReference>
<comment type="subcellular location">
    <subcellularLocation>
        <location evidence="1">Cytoplasm</location>
        <location evidence="1">Cytoskeleton</location>
        <location evidence="1">Cilium axoneme</location>
    </subcellularLocation>
</comment>
<feature type="domain" description="DM10" evidence="10">
    <location>
        <begin position="75"/>
        <end position="182"/>
    </location>
</feature>
<dbReference type="STRING" id="282301.A0A267E8T2"/>
<dbReference type="EMBL" id="NIVC01002505">
    <property type="protein sequence ID" value="PAA57287.1"/>
    <property type="molecule type" value="Genomic_DNA"/>
</dbReference>
<organism evidence="11 12">
    <name type="scientific">Macrostomum lignano</name>
    <dbReference type="NCBI Taxonomy" id="282301"/>
    <lineage>
        <taxon>Eukaryota</taxon>
        <taxon>Metazoa</taxon>
        <taxon>Spiralia</taxon>
        <taxon>Lophotrochozoa</taxon>
        <taxon>Platyhelminthes</taxon>
        <taxon>Rhabditophora</taxon>
        <taxon>Macrostomorpha</taxon>
        <taxon>Macrostomida</taxon>
        <taxon>Macrostomidae</taxon>
        <taxon>Macrostomum</taxon>
    </lineage>
</organism>
<dbReference type="Pfam" id="PF06565">
    <property type="entry name" value="DM10_dom"/>
    <property type="match status" value="3"/>
</dbReference>
<dbReference type="InterPro" id="IPR006602">
    <property type="entry name" value="DM10_dom"/>
</dbReference>
<dbReference type="InterPro" id="IPR018247">
    <property type="entry name" value="EF_Hand_1_Ca_BS"/>
</dbReference>
<dbReference type="GO" id="GO:0005874">
    <property type="term" value="C:microtubule"/>
    <property type="evidence" value="ECO:0007669"/>
    <property type="project" value="TreeGrafter"/>
</dbReference>
<dbReference type="Gene3D" id="2.30.29.170">
    <property type="match status" value="3"/>
</dbReference>
<dbReference type="InterPro" id="IPR011992">
    <property type="entry name" value="EF-hand-dom_pair"/>
</dbReference>
<comment type="caution">
    <text evidence="11">The sequence shown here is derived from an EMBL/GenBank/DDBJ whole genome shotgun (WGS) entry which is preliminary data.</text>
</comment>
<keyword evidence="2" id="KW-0963">Cytoplasm</keyword>
<keyword evidence="3" id="KW-0677">Repeat</keyword>
<evidence type="ECO:0000256" key="5">
    <source>
        <dbReference type="ARBA" id="ARBA00023212"/>
    </source>
</evidence>
<keyword evidence="5" id="KW-0206">Cytoskeleton</keyword>
<name>A0A267E8T2_9PLAT</name>
<proteinExistence type="predicted"/>
<gene>
    <name evidence="11" type="ORF">BOX15_Mlig019958g1</name>
</gene>
<dbReference type="SUPFAM" id="SSF47473">
    <property type="entry name" value="EF-hand"/>
    <property type="match status" value="1"/>
</dbReference>
<feature type="domain" description="DM10" evidence="10">
    <location>
        <begin position="428"/>
        <end position="535"/>
    </location>
</feature>
<keyword evidence="12" id="KW-1185">Reference proteome</keyword>
<evidence type="ECO:0000256" key="7">
    <source>
        <dbReference type="ARBA" id="ARBA00035003"/>
    </source>
</evidence>
<dbReference type="Gene3D" id="1.10.238.10">
    <property type="entry name" value="EF-hand"/>
    <property type="match status" value="1"/>
</dbReference>
<evidence type="ECO:0000256" key="8">
    <source>
        <dbReference type="ARBA" id="ARBA00039880"/>
    </source>
</evidence>
<dbReference type="PROSITE" id="PS51336">
    <property type="entry name" value="DM10"/>
    <property type="match status" value="3"/>
</dbReference>
<dbReference type="OrthoDB" id="10255210at2759"/>
<evidence type="ECO:0000313" key="12">
    <source>
        <dbReference type="Proteomes" id="UP000215902"/>
    </source>
</evidence>